<evidence type="ECO:0000313" key="2">
    <source>
        <dbReference type="Proteomes" id="UP000600918"/>
    </source>
</evidence>
<name>A0A834PAY8_VESPE</name>
<comment type="caution">
    <text evidence="1">The sequence shown here is derived from an EMBL/GenBank/DDBJ whole genome shotgun (WGS) entry which is preliminary data.</text>
</comment>
<organism evidence="1 2">
    <name type="scientific">Vespula pensylvanica</name>
    <name type="common">Western yellow jacket</name>
    <name type="synonym">Wasp</name>
    <dbReference type="NCBI Taxonomy" id="30213"/>
    <lineage>
        <taxon>Eukaryota</taxon>
        <taxon>Metazoa</taxon>
        <taxon>Ecdysozoa</taxon>
        <taxon>Arthropoda</taxon>
        <taxon>Hexapoda</taxon>
        <taxon>Insecta</taxon>
        <taxon>Pterygota</taxon>
        <taxon>Neoptera</taxon>
        <taxon>Endopterygota</taxon>
        <taxon>Hymenoptera</taxon>
        <taxon>Apocrita</taxon>
        <taxon>Aculeata</taxon>
        <taxon>Vespoidea</taxon>
        <taxon>Vespidae</taxon>
        <taxon>Vespinae</taxon>
        <taxon>Vespula</taxon>
    </lineage>
</organism>
<reference evidence="1" key="1">
    <citation type="journal article" date="2020" name="G3 (Bethesda)">
        <title>High-Quality Assemblies for Three Invasive Social Wasps from the &lt;i&gt;Vespula&lt;/i&gt; Genus.</title>
        <authorList>
            <person name="Harrop T.W.R."/>
            <person name="Guhlin J."/>
            <person name="McLaughlin G.M."/>
            <person name="Permina E."/>
            <person name="Stockwell P."/>
            <person name="Gilligan J."/>
            <person name="Le Lec M.F."/>
            <person name="Gruber M.A.M."/>
            <person name="Quinn O."/>
            <person name="Lovegrove M."/>
            <person name="Duncan E.J."/>
            <person name="Remnant E.J."/>
            <person name="Van Eeckhoven J."/>
            <person name="Graham B."/>
            <person name="Knapp R.A."/>
            <person name="Langford K.W."/>
            <person name="Kronenberg Z."/>
            <person name="Press M.O."/>
            <person name="Eacker S.M."/>
            <person name="Wilson-Rankin E.E."/>
            <person name="Purcell J."/>
            <person name="Lester P.J."/>
            <person name="Dearden P.K."/>
        </authorList>
    </citation>
    <scope>NUCLEOTIDE SEQUENCE</scope>
    <source>
        <strain evidence="1">Volc-1</strain>
    </source>
</reference>
<dbReference type="Proteomes" id="UP000600918">
    <property type="component" value="Unassembled WGS sequence"/>
</dbReference>
<dbReference type="AlphaFoldDB" id="A0A834PAY8"/>
<proteinExistence type="predicted"/>
<keyword evidence="2" id="KW-1185">Reference proteome</keyword>
<sequence length="70" mass="7646">MPATKIPMTSKVKSTFIVNPLRYLVSICKGTPSVARSDSVLGLGKFPGAFSLGQKYSQKSRTLSEKRKLN</sequence>
<accession>A0A834PAY8</accession>
<gene>
    <name evidence="1" type="ORF">H0235_002948</name>
</gene>
<dbReference type="EMBL" id="JACSDY010000002">
    <property type="protein sequence ID" value="KAF7434757.1"/>
    <property type="molecule type" value="Genomic_DNA"/>
</dbReference>
<protein>
    <submittedName>
        <fullName evidence="1">Uncharacterized protein</fullName>
    </submittedName>
</protein>
<evidence type="ECO:0000313" key="1">
    <source>
        <dbReference type="EMBL" id="KAF7434757.1"/>
    </source>
</evidence>